<evidence type="ECO:0000256" key="12">
    <source>
        <dbReference type="ARBA" id="ARBA00023306"/>
    </source>
</evidence>
<evidence type="ECO:0000256" key="9">
    <source>
        <dbReference type="ARBA" id="ARBA00022989"/>
    </source>
</evidence>
<evidence type="ECO:0000256" key="17">
    <source>
        <dbReference type="SAM" id="Phobius"/>
    </source>
</evidence>
<dbReference type="Gene3D" id="1.10.10.10">
    <property type="entry name" value="Winged helix-like DNA-binding domain superfamily/Winged helix DNA-binding domain"/>
    <property type="match status" value="1"/>
</dbReference>
<dbReference type="Gene3D" id="3.30.980.40">
    <property type="match status" value="1"/>
</dbReference>
<evidence type="ECO:0000256" key="10">
    <source>
        <dbReference type="ARBA" id="ARBA00023125"/>
    </source>
</evidence>
<evidence type="ECO:0000256" key="15">
    <source>
        <dbReference type="PROSITE-ProRule" id="PRU00289"/>
    </source>
</evidence>
<evidence type="ECO:0000313" key="20">
    <source>
        <dbReference type="Proteomes" id="UP001519289"/>
    </source>
</evidence>
<reference evidence="19 20" key="1">
    <citation type="submission" date="2021-03" db="EMBL/GenBank/DDBJ databases">
        <title>Genomic Encyclopedia of Type Strains, Phase IV (KMG-IV): sequencing the most valuable type-strain genomes for metagenomic binning, comparative biology and taxonomic classification.</title>
        <authorList>
            <person name="Goeker M."/>
        </authorList>
    </citation>
    <scope>NUCLEOTIDE SEQUENCE [LARGE SCALE GENOMIC DNA]</scope>
    <source>
        <strain evidence="19 20">DSM 27138</strain>
    </source>
</reference>
<dbReference type="RefSeq" id="WP_342589418.1">
    <property type="nucleotide sequence ID" value="NZ_JAGGLG010000006.1"/>
</dbReference>
<feature type="compositionally biased region" description="Low complexity" evidence="16">
    <location>
        <begin position="246"/>
        <end position="258"/>
    </location>
</feature>
<evidence type="ECO:0000256" key="1">
    <source>
        <dbReference type="ARBA" id="ARBA00004651"/>
    </source>
</evidence>
<dbReference type="SMART" id="SM00382">
    <property type="entry name" value="AAA"/>
    <property type="match status" value="1"/>
</dbReference>
<dbReference type="SUPFAM" id="SSF52540">
    <property type="entry name" value="P-loop containing nucleoside triphosphate hydrolases"/>
    <property type="match status" value="1"/>
</dbReference>
<feature type="transmembrane region" description="Helical" evidence="17">
    <location>
        <begin position="21"/>
        <end position="42"/>
    </location>
</feature>
<dbReference type="InterPro" id="IPR036390">
    <property type="entry name" value="WH_DNA-bd_sf"/>
</dbReference>
<comment type="similarity">
    <text evidence="2">Belongs to the FtsK/SpoIIIE/SftA family.</text>
</comment>
<dbReference type="InterPro" id="IPR036388">
    <property type="entry name" value="WH-like_DNA-bd_sf"/>
</dbReference>
<keyword evidence="4" id="KW-0132">Cell division</keyword>
<evidence type="ECO:0000259" key="18">
    <source>
        <dbReference type="PROSITE" id="PS50901"/>
    </source>
</evidence>
<keyword evidence="3" id="KW-1003">Cell membrane</keyword>
<feature type="transmembrane region" description="Helical" evidence="17">
    <location>
        <begin position="95"/>
        <end position="116"/>
    </location>
</feature>
<dbReference type="InterPro" id="IPR027417">
    <property type="entry name" value="P-loop_NTPase"/>
</dbReference>
<evidence type="ECO:0000256" key="13">
    <source>
        <dbReference type="ARBA" id="ARBA00024986"/>
    </source>
</evidence>
<comment type="subunit">
    <text evidence="14">Homohexamer. Forms a ring that surrounds DNA.</text>
</comment>
<comment type="caution">
    <text evidence="19">The sequence shown here is derived from an EMBL/GenBank/DDBJ whole genome shotgun (WGS) entry which is preliminary data.</text>
</comment>
<keyword evidence="20" id="KW-1185">Reference proteome</keyword>
<dbReference type="InterPro" id="IPR002543">
    <property type="entry name" value="FtsK_dom"/>
</dbReference>
<dbReference type="InterPro" id="IPR025199">
    <property type="entry name" value="FtsK_4TM"/>
</dbReference>
<evidence type="ECO:0000256" key="16">
    <source>
        <dbReference type="SAM" id="MobiDB-lite"/>
    </source>
</evidence>
<feature type="region of interest" description="Disordered" evidence="16">
    <location>
        <begin position="203"/>
        <end position="260"/>
    </location>
</feature>
<keyword evidence="10" id="KW-0238">DNA-binding</keyword>
<dbReference type="PANTHER" id="PTHR22683">
    <property type="entry name" value="SPORULATION PROTEIN RELATED"/>
    <property type="match status" value="1"/>
</dbReference>
<evidence type="ECO:0000256" key="3">
    <source>
        <dbReference type="ARBA" id="ARBA00022475"/>
    </source>
</evidence>
<feature type="binding site" evidence="15">
    <location>
        <begin position="550"/>
        <end position="557"/>
    </location>
    <ligand>
        <name>ATP</name>
        <dbReference type="ChEBI" id="CHEBI:30616"/>
    </ligand>
</feature>
<dbReference type="Pfam" id="PF01580">
    <property type="entry name" value="FtsK_SpoIIIE"/>
    <property type="match status" value="1"/>
</dbReference>
<keyword evidence="5 17" id="KW-0812">Transmembrane</keyword>
<organism evidence="19 20">
    <name type="scientific">Symbiobacterium terraclitae</name>
    <dbReference type="NCBI Taxonomy" id="557451"/>
    <lineage>
        <taxon>Bacteria</taxon>
        <taxon>Bacillati</taxon>
        <taxon>Bacillota</taxon>
        <taxon>Clostridia</taxon>
        <taxon>Eubacteriales</taxon>
        <taxon>Symbiobacteriaceae</taxon>
        <taxon>Symbiobacterium</taxon>
    </lineage>
</organism>
<feature type="compositionally biased region" description="Basic and acidic residues" evidence="16">
    <location>
        <begin position="367"/>
        <end position="384"/>
    </location>
</feature>
<accession>A0ABS4JPZ8</accession>
<dbReference type="SMART" id="SM00843">
    <property type="entry name" value="Ftsk_gamma"/>
    <property type="match status" value="1"/>
</dbReference>
<dbReference type="Pfam" id="PF17854">
    <property type="entry name" value="FtsK_alpha"/>
    <property type="match status" value="1"/>
</dbReference>
<feature type="region of interest" description="Disordered" evidence="16">
    <location>
        <begin position="338"/>
        <end position="391"/>
    </location>
</feature>
<dbReference type="PANTHER" id="PTHR22683:SF41">
    <property type="entry name" value="DNA TRANSLOCASE FTSK"/>
    <property type="match status" value="1"/>
</dbReference>
<gene>
    <name evidence="19" type="ORF">J2Z79_001007</name>
</gene>
<dbReference type="Pfam" id="PF09397">
    <property type="entry name" value="FtsK_gamma"/>
    <property type="match status" value="1"/>
</dbReference>
<comment type="subcellular location">
    <subcellularLocation>
        <location evidence="1">Cell membrane</location>
        <topology evidence="1">Multi-pass membrane protein</topology>
    </subcellularLocation>
</comment>
<dbReference type="InterPro" id="IPR041027">
    <property type="entry name" value="FtsK_alpha"/>
</dbReference>
<feature type="transmembrane region" description="Helical" evidence="17">
    <location>
        <begin position="153"/>
        <end position="178"/>
    </location>
</feature>
<keyword evidence="7" id="KW-0159">Chromosome partition</keyword>
<keyword evidence="8 15" id="KW-0067">ATP-binding</keyword>
<feature type="compositionally biased region" description="Gly residues" evidence="16">
    <location>
        <begin position="339"/>
        <end position="350"/>
    </location>
</feature>
<evidence type="ECO:0000256" key="7">
    <source>
        <dbReference type="ARBA" id="ARBA00022829"/>
    </source>
</evidence>
<proteinExistence type="inferred from homology"/>
<keyword evidence="9 17" id="KW-1133">Transmembrane helix</keyword>
<protein>
    <submittedName>
        <fullName evidence="19">S-DNA-T family DNA segregation ATPase FtsK/SpoIIIE</fullName>
    </submittedName>
</protein>
<dbReference type="InterPro" id="IPR003593">
    <property type="entry name" value="AAA+_ATPase"/>
</dbReference>
<dbReference type="PROSITE" id="PS50901">
    <property type="entry name" value="FTSK"/>
    <property type="match status" value="1"/>
</dbReference>
<dbReference type="Proteomes" id="UP001519289">
    <property type="component" value="Unassembled WGS sequence"/>
</dbReference>
<keyword evidence="12" id="KW-0131">Cell cycle</keyword>
<feature type="transmembrane region" description="Helical" evidence="17">
    <location>
        <begin position="62"/>
        <end position="83"/>
    </location>
</feature>
<comment type="function">
    <text evidence="13">Essential cell division protein that coordinates cell division and chromosome segregation. The N-terminus is involved in assembly of the cell-division machinery. The C-terminus functions as a DNA motor that moves dsDNA in an ATP-dependent manner towards the dif recombination site, which is located within the replication terminus region. Required for activation of the Xer recombinase, allowing activation of chromosome unlinking by recombination.</text>
</comment>
<dbReference type="SUPFAM" id="SSF46785">
    <property type="entry name" value="Winged helix' DNA-binding domain"/>
    <property type="match status" value="1"/>
</dbReference>
<evidence type="ECO:0000256" key="5">
    <source>
        <dbReference type="ARBA" id="ARBA00022692"/>
    </source>
</evidence>
<dbReference type="Gene3D" id="3.40.50.300">
    <property type="entry name" value="P-loop containing nucleotide triphosphate hydrolases"/>
    <property type="match status" value="1"/>
</dbReference>
<feature type="transmembrane region" description="Helical" evidence="17">
    <location>
        <begin position="128"/>
        <end position="146"/>
    </location>
</feature>
<keyword evidence="6 15" id="KW-0547">Nucleotide-binding</keyword>
<dbReference type="InterPro" id="IPR050206">
    <property type="entry name" value="FtsK/SpoIIIE/SftA"/>
</dbReference>
<evidence type="ECO:0000256" key="6">
    <source>
        <dbReference type="ARBA" id="ARBA00022741"/>
    </source>
</evidence>
<evidence type="ECO:0000256" key="2">
    <source>
        <dbReference type="ARBA" id="ARBA00006474"/>
    </source>
</evidence>
<dbReference type="Pfam" id="PF13491">
    <property type="entry name" value="FtsK_4TM"/>
    <property type="match status" value="1"/>
</dbReference>
<evidence type="ECO:0000313" key="19">
    <source>
        <dbReference type="EMBL" id="MBP2017622.1"/>
    </source>
</evidence>
<sequence length="896" mass="93660">MAQRRTAAKSRGQGEGAGLYQEVRGLLIAAAGAWFLLSLAGKGGGVLGDLLSHGLRALVGEIGAWALSVLVVWLGLYVIYLRAQQRPFRWDRQAWGILLLFLAFELVVQLVTQGSVAGGGDLENARSGLGGGLVGFVLAVPLTRVFGEAGRWVFVATAALIGLVLGTGLSLGVVLEWLKARFVAGARGAKGVATDFVDLVRRQPGEEGNGGEVAGVPSGRKRMAASEEMNTIGGAPRKSSAEGRSGAAQAELPGAAAGSHTIPIIRQPDLVTEGVTAGPGAAVGADAPAGSAGAGTVGAAATGAAATGAGTIGTGTVGAGVTGAGTTDISTIGTSTLGAGTGGTGTGGRGADAPAKASRTARAGDSAGRKGEETRDVPLVEGEKGQLAIDPSKLGEAYQLPSLSMLPKPQQKSQQNHQDHLARAQLLEHTLRTFGVEARVIEISPGPAVTRYELQPAPGVRVNKFTALADDLALALAAEHVRIEAPIPGKAAVGIEVPNKERLSVHIREVMETPSWLNAGSKLSVAFGKDQAGNPVVGDLAKMPHLLIAGSTGSGKSVCMNTIICSLLFKARPDEVKMMMIDPKMVELSTYNGIPHLMAPVITDVKKAAGYLKGAVKEMENRYELFAAAGVRNITQYNQLCRDDPGPDPEHPRQPLPYVVIFIDELADLMMVAPVDVEDAICRLAQMARACGMHLVIATQSPRVDVITGLIKANIPSRIAFAVSSQVDSRVILDYAGAERLLGKGDMLYHPAGHSKPIRVQGAFIHEREIDQIVKFVKAQAQPVFTAQEVEVEIATRRGHAGGNGDGEPTSALDEAFPQACRIVVEHGQASVSLLQRRLRCNYTKAARLIDMMEERGFIGPHQGSKPREVLLTMPQWQELFGDGGSGGEVASTREE</sequence>
<dbReference type="EMBL" id="JAGGLG010000006">
    <property type="protein sequence ID" value="MBP2017622.1"/>
    <property type="molecule type" value="Genomic_DNA"/>
</dbReference>
<evidence type="ECO:0000256" key="14">
    <source>
        <dbReference type="ARBA" id="ARBA00025923"/>
    </source>
</evidence>
<evidence type="ECO:0000256" key="8">
    <source>
        <dbReference type="ARBA" id="ARBA00022840"/>
    </source>
</evidence>
<evidence type="ECO:0000256" key="11">
    <source>
        <dbReference type="ARBA" id="ARBA00023136"/>
    </source>
</evidence>
<keyword evidence="11 17" id="KW-0472">Membrane</keyword>
<evidence type="ECO:0000256" key="4">
    <source>
        <dbReference type="ARBA" id="ARBA00022618"/>
    </source>
</evidence>
<dbReference type="InterPro" id="IPR018541">
    <property type="entry name" value="Ftsk_gamma"/>
</dbReference>
<feature type="domain" description="FtsK" evidence="18">
    <location>
        <begin position="533"/>
        <end position="730"/>
    </location>
</feature>
<name>A0ABS4JPZ8_9FIRM</name>